<proteinExistence type="predicted"/>
<reference evidence="3 4" key="1">
    <citation type="journal article" date="2013" name="PLoS Genet.">
        <title>Genomic mechanisms accounting for the adaptation to parasitism in nematode-trapping fungi.</title>
        <authorList>
            <person name="Meerupati T."/>
            <person name="Andersson K.M."/>
            <person name="Friman E."/>
            <person name="Kumar D."/>
            <person name="Tunlid A."/>
            <person name="Ahren D."/>
        </authorList>
    </citation>
    <scope>NUCLEOTIDE SEQUENCE [LARGE SCALE GENOMIC DNA]</scope>
    <source>
        <strain evidence="3 4">CBS 200.50</strain>
    </source>
</reference>
<reference evidence="4" key="2">
    <citation type="submission" date="2013-04" db="EMBL/GenBank/DDBJ databases">
        <title>Genomic mechanisms accounting for the adaptation to parasitism in nematode-trapping fungi.</title>
        <authorList>
            <person name="Ahren D.G."/>
        </authorList>
    </citation>
    <scope>NUCLEOTIDE SEQUENCE [LARGE SCALE GENOMIC DNA]</scope>
    <source>
        <strain evidence="4">CBS 200.50</strain>
    </source>
</reference>
<dbReference type="EMBL" id="AQGS01001314">
    <property type="protein sequence ID" value="EPS35049.1"/>
    <property type="molecule type" value="Genomic_DNA"/>
</dbReference>
<dbReference type="Pfam" id="PF01498">
    <property type="entry name" value="HTH_Tnp_Tc3_2"/>
    <property type="match status" value="1"/>
</dbReference>
<feature type="non-terminal residue" evidence="3">
    <location>
        <position position="178"/>
    </location>
</feature>
<feature type="domain" description="Transposase Tc1-like" evidence="2">
    <location>
        <begin position="83"/>
        <end position="150"/>
    </location>
</feature>
<dbReference type="GO" id="GO:0015074">
    <property type="term" value="P:DNA integration"/>
    <property type="evidence" value="ECO:0007669"/>
    <property type="project" value="InterPro"/>
</dbReference>
<dbReference type="Gene3D" id="3.30.420.10">
    <property type="entry name" value="Ribonuclease H-like superfamily/Ribonuclease H"/>
    <property type="match status" value="1"/>
</dbReference>
<comment type="caution">
    <text evidence="3">The sequence shown here is derived from an EMBL/GenBank/DDBJ whole genome shotgun (WGS) entry which is preliminary data.</text>
</comment>
<dbReference type="HOGENOM" id="CLU_033666_16_4_1"/>
<keyword evidence="4" id="KW-1185">Reference proteome</keyword>
<dbReference type="InterPro" id="IPR002492">
    <property type="entry name" value="Transposase_Tc1-like"/>
</dbReference>
<evidence type="ECO:0000259" key="2">
    <source>
        <dbReference type="Pfam" id="PF01498"/>
    </source>
</evidence>
<evidence type="ECO:0000313" key="3">
    <source>
        <dbReference type="EMBL" id="EPS35049.1"/>
    </source>
</evidence>
<dbReference type="OrthoDB" id="5415741at2759"/>
<dbReference type="Proteomes" id="UP000015100">
    <property type="component" value="Unassembled WGS sequence"/>
</dbReference>
<protein>
    <recommendedName>
        <fullName evidence="2">Transposase Tc1-like domain-containing protein</fullName>
    </recommendedName>
</protein>
<dbReference type="STRING" id="1284197.S7ZX59"/>
<dbReference type="AlphaFoldDB" id="S7ZX59"/>
<dbReference type="GO" id="GO:0003677">
    <property type="term" value="F:DNA binding"/>
    <property type="evidence" value="ECO:0007669"/>
    <property type="project" value="InterPro"/>
</dbReference>
<gene>
    <name evidence="3" type="ORF">H072_11668</name>
</gene>
<dbReference type="SUPFAM" id="SSF46689">
    <property type="entry name" value="Homeodomain-like"/>
    <property type="match status" value="1"/>
</dbReference>
<dbReference type="GO" id="GO:0006313">
    <property type="term" value="P:DNA transposition"/>
    <property type="evidence" value="ECO:0007669"/>
    <property type="project" value="InterPro"/>
</dbReference>
<accession>S7ZX59</accession>
<feature type="region of interest" description="Disordered" evidence="1">
    <location>
        <begin position="56"/>
        <end position="80"/>
    </location>
</feature>
<organism evidence="3 4">
    <name type="scientific">Dactylellina haptotyla (strain CBS 200.50)</name>
    <name type="common">Nematode-trapping fungus</name>
    <name type="synonym">Monacrosporium haptotylum</name>
    <dbReference type="NCBI Taxonomy" id="1284197"/>
    <lineage>
        <taxon>Eukaryota</taxon>
        <taxon>Fungi</taxon>
        <taxon>Dikarya</taxon>
        <taxon>Ascomycota</taxon>
        <taxon>Pezizomycotina</taxon>
        <taxon>Orbiliomycetes</taxon>
        <taxon>Orbiliales</taxon>
        <taxon>Orbiliaceae</taxon>
        <taxon>Dactylellina</taxon>
    </lineage>
</organism>
<evidence type="ECO:0000313" key="4">
    <source>
        <dbReference type="Proteomes" id="UP000015100"/>
    </source>
</evidence>
<sequence length="178" mass="20407">MARQTRSTAVLGLRVPNKQLSQLQRGAILGLQAHGVGLHATARTLNLPWTTAQSIVHGATREGRTAPKPRPGRPPVTSTRTNRLLCRSARQDRRQPLAELVANVTNNTVSRRTVQRRLSDANIKKWIAAERPRLKPEHAVKRLNWAYLYKDWTVEQWRKVIWSDECWVERSKDPNSVW</sequence>
<name>S7ZX59_DACHA</name>
<dbReference type="InterPro" id="IPR036397">
    <property type="entry name" value="RNaseH_sf"/>
</dbReference>
<evidence type="ECO:0000256" key="1">
    <source>
        <dbReference type="SAM" id="MobiDB-lite"/>
    </source>
</evidence>
<dbReference type="InterPro" id="IPR009057">
    <property type="entry name" value="Homeodomain-like_sf"/>
</dbReference>
<dbReference type="OMA" id="DECWVER"/>